<keyword evidence="5 6" id="KW-0472">Membrane</keyword>
<keyword evidence="9" id="KW-1185">Reference proteome</keyword>
<keyword evidence="4 6" id="KW-1133">Transmembrane helix</keyword>
<evidence type="ECO:0000256" key="6">
    <source>
        <dbReference type="RuleBase" id="RU363041"/>
    </source>
</evidence>
<accession>A0ABZ0QS10</accession>
<keyword evidence="6" id="KW-1003">Cell membrane</keyword>
<evidence type="ECO:0000256" key="4">
    <source>
        <dbReference type="ARBA" id="ARBA00022989"/>
    </source>
</evidence>
<feature type="transmembrane region" description="Helical" evidence="6">
    <location>
        <begin position="41"/>
        <end position="68"/>
    </location>
</feature>
<evidence type="ECO:0000256" key="2">
    <source>
        <dbReference type="ARBA" id="ARBA00009142"/>
    </source>
</evidence>
<comment type="subcellular location">
    <subcellularLocation>
        <location evidence="6">Cell membrane</location>
        <topology evidence="6">Multi-pass membrane protein</topology>
    </subcellularLocation>
    <subcellularLocation>
        <location evidence="1">Membrane</location>
        <topology evidence="1">Multi-pass membrane protein</topology>
    </subcellularLocation>
</comment>
<reference evidence="8 9" key="1">
    <citation type="submission" date="2023-08" db="EMBL/GenBank/DDBJ databases">
        <title>Genome sequence of Thermaerobacter compostii strain Ins1, a spore-forming filamentous bacterium isolated from a deep geothermal reservoir.</title>
        <authorList>
            <person name="Bregnard D."/>
            <person name="Gonzalez D."/>
            <person name="Junier P."/>
        </authorList>
    </citation>
    <scope>NUCLEOTIDE SEQUENCE [LARGE SCALE GENOMIC DNA]</scope>
    <source>
        <strain evidence="8 9">Ins1</strain>
    </source>
</reference>
<evidence type="ECO:0000313" key="9">
    <source>
        <dbReference type="Proteomes" id="UP001304683"/>
    </source>
</evidence>
<dbReference type="InterPro" id="IPR002781">
    <property type="entry name" value="TM_pro_TauE-like"/>
</dbReference>
<feature type="transmembrane region" description="Helical" evidence="6">
    <location>
        <begin position="74"/>
        <end position="93"/>
    </location>
</feature>
<keyword evidence="3 6" id="KW-0812">Transmembrane</keyword>
<dbReference type="EMBL" id="CP132508">
    <property type="protein sequence ID" value="WPD19823.1"/>
    <property type="molecule type" value="Genomic_DNA"/>
</dbReference>
<feature type="transmembrane region" description="Helical" evidence="6">
    <location>
        <begin position="130"/>
        <end position="148"/>
    </location>
</feature>
<proteinExistence type="inferred from homology"/>
<gene>
    <name evidence="8" type="ORF">Q5761_03970</name>
</gene>
<dbReference type="Pfam" id="PF01925">
    <property type="entry name" value="TauE"/>
    <property type="match status" value="1"/>
</dbReference>
<comment type="similarity">
    <text evidence="2 6">Belongs to the 4-toluene sulfonate uptake permease (TSUP) (TC 2.A.102) family.</text>
</comment>
<evidence type="ECO:0000256" key="3">
    <source>
        <dbReference type="ARBA" id="ARBA00022692"/>
    </source>
</evidence>
<evidence type="ECO:0000256" key="7">
    <source>
        <dbReference type="SAM" id="MobiDB-lite"/>
    </source>
</evidence>
<dbReference type="Proteomes" id="UP001304683">
    <property type="component" value="Chromosome"/>
</dbReference>
<dbReference type="InterPro" id="IPR051598">
    <property type="entry name" value="TSUP/Inactive_protease-like"/>
</dbReference>
<evidence type="ECO:0000256" key="5">
    <source>
        <dbReference type="ARBA" id="ARBA00023136"/>
    </source>
</evidence>
<feature type="transmembrane region" description="Helical" evidence="6">
    <location>
        <begin position="105"/>
        <end position="124"/>
    </location>
</feature>
<dbReference type="PANTHER" id="PTHR43701">
    <property type="entry name" value="MEMBRANE TRANSPORTER PROTEIN MJ0441-RELATED"/>
    <property type="match status" value="1"/>
</dbReference>
<dbReference type="PANTHER" id="PTHR43701:SF2">
    <property type="entry name" value="MEMBRANE TRANSPORTER PROTEIN YJNA-RELATED"/>
    <property type="match status" value="1"/>
</dbReference>
<organism evidence="8 9">
    <name type="scientific">Thermaerobacter composti</name>
    <dbReference type="NCBI Taxonomy" id="554949"/>
    <lineage>
        <taxon>Bacteria</taxon>
        <taxon>Bacillati</taxon>
        <taxon>Bacillota</taxon>
        <taxon>Clostridia</taxon>
        <taxon>Eubacteriales</taxon>
        <taxon>Clostridiales Family XVII. Incertae Sedis</taxon>
        <taxon>Thermaerobacter</taxon>
    </lineage>
</organism>
<evidence type="ECO:0000256" key="1">
    <source>
        <dbReference type="ARBA" id="ARBA00004141"/>
    </source>
</evidence>
<evidence type="ECO:0000313" key="8">
    <source>
        <dbReference type="EMBL" id="WPD19823.1"/>
    </source>
</evidence>
<sequence>MKRGGDGPRGPRTARARTHAGSPPRRRGEGWGRLGVPWPSLIAVATGILSGMSIGGGSLLVPALVLVVGVPQHVAQGVVLATFPVVAAVAAWVHWRQGFLRWRLALRIAAGSAVGAALGARLAVDVSGELLRRLFGLYLVGIGMYALYRSRR</sequence>
<protein>
    <recommendedName>
        <fullName evidence="6">Probable membrane transporter protein</fullName>
    </recommendedName>
</protein>
<name>A0ABZ0QS10_9FIRM</name>
<feature type="region of interest" description="Disordered" evidence="7">
    <location>
        <begin position="1"/>
        <end position="31"/>
    </location>
</feature>